<comment type="caution">
    <text evidence="4">The sequence shown here is derived from an EMBL/GenBank/DDBJ whole genome shotgun (WGS) entry which is preliminary data.</text>
</comment>
<protein>
    <recommendedName>
        <fullName evidence="6">Domain of unknown function DB domain-containing protein</fullName>
    </recommendedName>
</protein>
<keyword evidence="2" id="KW-0964">Secreted</keyword>
<dbReference type="GO" id="GO:0004623">
    <property type="term" value="F:phospholipase A2 activity"/>
    <property type="evidence" value="ECO:0007669"/>
    <property type="project" value="InterPro"/>
</dbReference>
<proteinExistence type="predicted"/>
<name>A0A9P1MSG2_9PELO</name>
<dbReference type="PANTHER" id="PTHR34228:SF3">
    <property type="entry name" value="PHOSPHOLIPASE A2-LIKE PROTEIN Y52B11A.8"/>
    <property type="match status" value="1"/>
</dbReference>
<dbReference type="EMBL" id="CANHGI010000001">
    <property type="protein sequence ID" value="CAI5438034.1"/>
    <property type="molecule type" value="Genomic_DNA"/>
</dbReference>
<dbReference type="GO" id="GO:0006644">
    <property type="term" value="P:phospholipid metabolic process"/>
    <property type="evidence" value="ECO:0007669"/>
    <property type="project" value="InterPro"/>
</dbReference>
<sequence length="120" mass="13641">MKSQTLFTLLAFVVFSAQETTLPPIVRNASWECGADDISKSFSEFEIHSSCPELRDEINSCCLNHDKCYDDKKGQEYCDDIFCNCMDVRTRPSKECHKTASPTFCHAVRLFGHSAYEQGK</sequence>
<keyword evidence="3" id="KW-0732">Signal</keyword>
<dbReference type="PROSITE" id="PS00118">
    <property type="entry name" value="PA2_HIS"/>
    <property type="match status" value="1"/>
</dbReference>
<dbReference type="InterPro" id="IPR033113">
    <property type="entry name" value="PLA2_histidine"/>
</dbReference>
<gene>
    <name evidence="4" type="ORF">CAMP_LOCUS671</name>
</gene>
<organism evidence="4 5">
    <name type="scientific">Caenorhabditis angaria</name>
    <dbReference type="NCBI Taxonomy" id="860376"/>
    <lineage>
        <taxon>Eukaryota</taxon>
        <taxon>Metazoa</taxon>
        <taxon>Ecdysozoa</taxon>
        <taxon>Nematoda</taxon>
        <taxon>Chromadorea</taxon>
        <taxon>Rhabditida</taxon>
        <taxon>Rhabditina</taxon>
        <taxon>Rhabditomorpha</taxon>
        <taxon>Rhabditoidea</taxon>
        <taxon>Rhabditidae</taxon>
        <taxon>Peloderinae</taxon>
        <taxon>Caenorhabditis</taxon>
    </lineage>
</organism>
<dbReference type="AlphaFoldDB" id="A0A9P1MSG2"/>
<reference evidence="4" key="1">
    <citation type="submission" date="2022-11" db="EMBL/GenBank/DDBJ databases">
        <authorList>
            <person name="Kikuchi T."/>
        </authorList>
    </citation>
    <scope>NUCLEOTIDE SEQUENCE</scope>
    <source>
        <strain evidence="4">PS1010</strain>
    </source>
</reference>
<feature type="chain" id="PRO_5040254879" description="Domain of unknown function DB domain-containing protein" evidence="3">
    <location>
        <begin position="19"/>
        <end position="120"/>
    </location>
</feature>
<evidence type="ECO:0000313" key="5">
    <source>
        <dbReference type="Proteomes" id="UP001152747"/>
    </source>
</evidence>
<dbReference type="PANTHER" id="PTHR34228">
    <property type="entry name" value="PROTEIN CBG09474-RELATED"/>
    <property type="match status" value="1"/>
</dbReference>
<dbReference type="InterPro" id="IPR036444">
    <property type="entry name" value="PLipase_A2_dom_sf"/>
</dbReference>
<evidence type="ECO:0000313" key="4">
    <source>
        <dbReference type="EMBL" id="CAI5438034.1"/>
    </source>
</evidence>
<evidence type="ECO:0000256" key="3">
    <source>
        <dbReference type="SAM" id="SignalP"/>
    </source>
</evidence>
<feature type="signal peptide" evidence="3">
    <location>
        <begin position="1"/>
        <end position="18"/>
    </location>
</feature>
<evidence type="ECO:0000256" key="1">
    <source>
        <dbReference type="ARBA" id="ARBA00004613"/>
    </source>
</evidence>
<dbReference type="InterPro" id="IPR053322">
    <property type="entry name" value="PLA2-like"/>
</dbReference>
<accession>A0A9P1MSG2</accession>
<evidence type="ECO:0000256" key="2">
    <source>
        <dbReference type="ARBA" id="ARBA00022525"/>
    </source>
</evidence>
<comment type="subcellular location">
    <subcellularLocation>
        <location evidence="1">Secreted</location>
    </subcellularLocation>
</comment>
<dbReference type="OrthoDB" id="5781547at2759"/>
<dbReference type="GO" id="GO:0005576">
    <property type="term" value="C:extracellular region"/>
    <property type="evidence" value="ECO:0007669"/>
    <property type="project" value="UniProtKB-SubCell"/>
</dbReference>
<dbReference type="GO" id="GO:0050482">
    <property type="term" value="P:arachidonate secretion"/>
    <property type="evidence" value="ECO:0007669"/>
    <property type="project" value="InterPro"/>
</dbReference>
<keyword evidence="5" id="KW-1185">Reference proteome</keyword>
<dbReference type="Proteomes" id="UP001152747">
    <property type="component" value="Unassembled WGS sequence"/>
</dbReference>
<dbReference type="SUPFAM" id="SSF48619">
    <property type="entry name" value="Phospholipase A2, PLA2"/>
    <property type="match status" value="1"/>
</dbReference>
<evidence type="ECO:0008006" key="6">
    <source>
        <dbReference type="Google" id="ProtNLM"/>
    </source>
</evidence>